<dbReference type="HOGENOM" id="CLU_056788_10_0_5"/>
<accession>Q3SN83</accession>
<dbReference type="eggNOG" id="COG3335">
    <property type="taxonomic scope" value="Bacteria"/>
</dbReference>
<reference evidence="3" key="1">
    <citation type="submission" date="2005-09" db="EMBL/GenBank/DDBJ databases">
        <authorList>
            <consortium name="US DOE Joint Genome Institute"/>
            <person name="Copeland A."/>
            <person name="Lucas S."/>
            <person name="Lapidus A."/>
            <person name="Barry K."/>
            <person name="Detter J.C."/>
            <person name="Glavina T."/>
            <person name="Hammon N."/>
            <person name="Israni S."/>
            <person name="Pitluck S."/>
            <person name="Chain P."/>
            <person name="Malfatti S."/>
            <person name="Shin M."/>
            <person name="Vergez L."/>
            <person name="Schmutz J."/>
            <person name="Larimer F."/>
            <person name="Land M."/>
            <person name="Hauser L."/>
            <person name="Kyripides N."/>
            <person name="Lykidis A."/>
            <person name="Richardson P."/>
        </authorList>
    </citation>
    <scope>NUCLEOTIDE SEQUENCE</scope>
    <source>
        <strain>Nb-255</strain>
    </source>
</reference>
<evidence type="ECO:0000259" key="1">
    <source>
        <dbReference type="Pfam" id="PF13358"/>
    </source>
</evidence>
<dbReference type="STRING" id="323098.Nwi_2949"/>
<dbReference type="Pfam" id="PF13358">
    <property type="entry name" value="DDE_3"/>
    <property type="match status" value="1"/>
</dbReference>
<sequence>MGVRSRCEAQLQKKTLIAAEQDRPDVARRRAQWTKYRDRIDPTRLVFIDETWTKTNMAPLRGWAPRGQRIRAKVPHGRWQTMTFMAALRHDRITAPWFIEGPINGEAFLLYIEKVLVPTLRHGDIVIMDNLGSHKASAVRRVIRAAGARLFYLPKYSPDLNPIEQFFAKFKHWLRKATQRTTEAVYNAIPPILETVAPAECANYFVNAGYNQI</sequence>
<evidence type="ECO:0000313" key="3">
    <source>
        <dbReference type="EMBL" id="ABA06258.1"/>
    </source>
</evidence>
<evidence type="ECO:0000313" key="2">
    <source>
        <dbReference type="EMBL" id="ABA06199.1"/>
    </source>
</evidence>
<organism evidence="3 4">
    <name type="scientific">Nitrobacter winogradskyi (strain ATCC 25391 / DSM 10237 / CIP 104748 / NCIMB 11846 / Nb-255)</name>
    <dbReference type="NCBI Taxonomy" id="323098"/>
    <lineage>
        <taxon>Bacteria</taxon>
        <taxon>Pseudomonadati</taxon>
        <taxon>Pseudomonadota</taxon>
        <taxon>Alphaproteobacteria</taxon>
        <taxon>Hyphomicrobiales</taxon>
        <taxon>Nitrobacteraceae</taxon>
        <taxon>Nitrobacter</taxon>
    </lineage>
</organism>
<dbReference type="PANTHER" id="PTHR46564">
    <property type="entry name" value="TRANSPOSASE"/>
    <property type="match status" value="1"/>
</dbReference>
<dbReference type="InterPro" id="IPR047655">
    <property type="entry name" value="Transpos_IS630-like"/>
</dbReference>
<dbReference type="Gene3D" id="3.30.420.10">
    <property type="entry name" value="Ribonuclease H-like superfamily/Ribonuclease H"/>
    <property type="match status" value="1"/>
</dbReference>
<feature type="domain" description="Tc1-like transposase DDE" evidence="1">
    <location>
        <begin position="44"/>
        <end position="179"/>
    </location>
</feature>
<dbReference type="KEGG" id="nwi:Nwi_2949"/>
<reference evidence="3 4" key="2">
    <citation type="journal article" date="2006" name="Appl. Environ. Microbiol.">
        <title>Genome sequence of the chemolithoautotrophic nitrite-oxidizing bacterium Nitrobacter winogradskyi Nb-255.</title>
        <authorList>
            <person name="Starkenburg S.R."/>
            <person name="Chain P.S."/>
            <person name="Sayavedra-Soto L.A."/>
            <person name="Hauser L."/>
            <person name="Land M.L."/>
            <person name="Larimer F.W."/>
            <person name="Malfatti S.A."/>
            <person name="Klotz M.G."/>
            <person name="Bottomley P.J."/>
            <person name="Arp D.J."/>
            <person name="Hickey W.J."/>
        </authorList>
    </citation>
    <scope>NUCLEOTIDE SEQUENCE [LARGE SCALE GENOMIC DNA]</scope>
    <source>
        <strain evidence="4">ATCC 25391 / DSM 10237 / CIP 104748 / NCIMB 11846 / Nb-255</strain>
        <strain evidence="3">Nb-255</strain>
    </source>
</reference>
<dbReference type="Proteomes" id="UP000002531">
    <property type="component" value="Chromosome"/>
</dbReference>
<dbReference type="GO" id="GO:0003676">
    <property type="term" value="F:nucleic acid binding"/>
    <property type="evidence" value="ECO:0007669"/>
    <property type="project" value="InterPro"/>
</dbReference>
<dbReference type="NCBIfam" id="NF033545">
    <property type="entry name" value="transpos_IS630"/>
    <property type="match status" value="1"/>
</dbReference>
<dbReference type="PANTHER" id="PTHR46564:SF1">
    <property type="entry name" value="TRANSPOSASE"/>
    <property type="match status" value="1"/>
</dbReference>
<gene>
    <name evidence="2" type="ordered locus">Nwi_2949</name>
    <name evidence="3" type="ordered locus">Nwi_3008</name>
</gene>
<dbReference type="EMBL" id="CP000115">
    <property type="protein sequence ID" value="ABA06258.1"/>
    <property type="molecule type" value="Genomic_DNA"/>
</dbReference>
<dbReference type="InterPro" id="IPR038717">
    <property type="entry name" value="Tc1-like_DDE_dom"/>
</dbReference>
<dbReference type="AlphaFoldDB" id="Q3SN83"/>
<keyword evidence="4" id="KW-1185">Reference proteome</keyword>
<evidence type="ECO:0000313" key="4">
    <source>
        <dbReference type="Proteomes" id="UP000002531"/>
    </source>
</evidence>
<dbReference type="EMBL" id="CP000115">
    <property type="protein sequence ID" value="ABA06199.1"/>
    <property type="molecule type" value="Genomic_DNA"/>
</dbReference>
<dbReference type="KEGG" id="nwi:Nwi_3008"/>
<dbReference type="InterPro" id="IPR036397">
    <property type="entry name" value="RNaseH_sf"/>
</dbReference>
<name>Q3SN83_NITWN</name>
<protein>
    <submittedName>
        <fullName evidence="3">Probable ISRm2011-2 transposase protein</fullName>
    </submittedName>
</protein>
<proteinExistence type="predicted"/>